<evidence type="ECO:0000256" key="2">
    <source>
        <dbReference type="SAM" id="MobiDB-lite"/>
    </source>
</evidence>
<dbReference type="GO" id="GO:0048487">
    <property type="term" value="F:beta-tubulin binding"/>
    <property type="evidence" value="ECO:0007669"/>
    <property type="project" value="InterPro"/>
</dbReference>
<evidence type="ECO:0000313" key="4">
    <source>
        <dbReference type="Proteomes" id="UP001233999"/>
    </source>
</evidence>
<feature type="compositionally biased region" description="Basic and acidic residues" evidence="2">
    <location>
        <begin position="1"/>
        <end position="16"/>
    </location>
</feature>
<keyword evidence="1" id="KW-0175">Coiled coil</keyword>
<feature type="coiled-coil region" evidence="1">
    <location>
        <begin position="161"/>
        <end position="188"/>
    </location>
</feature>
<dbReference type="GO" id="GO:0035735">
    <property type="term" value="P:intraciliary transport involved in cilium assembly"/>
    <property type="evidence" value="ECO:0007669"/>
    <property type="project" value="TreeGrafter"/>
</dbReference>
<dbReference type="GO" id="GO:0005929">
    <property type="term" value="C:cilium"/>
    <property type="evidence" value="ECO:0007669"/>
    <property type="project" value="TreeGrafter"/>
</dbReference>
<protein>
    <recommendedName>
        <fullName evidence="5">Intraflagellar transport protein 74 homolog</fullName>
    </recommendedName>
</protein>
<evidence type="ECO:0000313" key="3">
    <source>
        <dbReference type="EMBL" id="KAJ9586249.1"/>
    </source>
</evidence>
<dbReference type="PANTHER" id="PTHR31432">
    <property type="entry name" value="INTRAFLAGELLAR TRANSPORT PROTEIN 74 HOMOLOG"/>
    <property type="match status" value="1"/>
</dbReference>
<organism evidence="3 4">
    <name type="scientific">Diploptera punctata</name>
    <name type="common">Pacific beetle cockroach</name>
    <dbReference type="NCBI Taxonomy" id="6984"/>
    <lineage>
        <taxon>Eukaryota</taxon>
        <taxon>Metazoa</taxon>
        <taxon>Ecdysozoa</taxon>
        <taxon>Arthropoda</taxon>
        <taxon>Hexapoda</taxon>
        <taxon>Insecta</taxon>
        <taxon>Pterygota</taxon>
        <taxon>Neoptera</taxon>
        <taxon>Polyneoptera</taxon>
        <taxon>Dictyoptera</taxon>
        <taxon>Blattodea</taxon>
        <taxon>Blaberoidea</taxon>
        <taxon>Blaberidae</taxon>
        <taxon>Diplopterinae</taxon>
        <taxon>Diploptera</taxon>
    </lineage>
</organism>
<reference evidence="3" key="2">
    <citation type="submission" date="2023-05" db="EMBL/GenBank/DDBJ databases">
        <authorList>
            <person name="Fouks B."/>
        </authorList>
    </citation>
    <scope>NUCLEOTIDE SEQUENCE</scope>
    <source>
        <strain evidence="3">Stay&amp;Tobe</strain>
        <tissue evidence="3">Testes</tissue>
    </source>
</reference>
<proteinExistence type="predicted"/>
<reference evidence="3" key="1">
    <citation type="journal article" date="2023" name="IScience">
        <title>Live-bearing cockroach genome reveals convergent evolutionary mechanisms linked to viviparity in insects and beyond.</title>
        <authorList>
            <person name="Fouks B."/>
            <person name="Harrison M.C."/>
            <person name="Mikhailova A.A."/>
            <person name="Marchal E."/>
            <person name="English S."/>
            <person name="Carruthers M."/>
            <person name="Jennings E.C."/>
            <person name="Chiamaka E.L."/>
            <person name="Frigard R.A."/>
            <person name="Pippel M."/>
            <person name="Attardo G.M."/>
            <person name="Benoit J.B."/>
            <person name="Bornberg-Bauer E."/>
            <person name="Tobe S.S."/>
        </authorList>
    </citation>
    <scope>NUCLEOTIDE SEQUENCE</scope>
    <source>
        <strain evidence="3">Stay&amp;Tobe</strain>
    </source>
</reference>
<sequence length="646" mass="74800">MELEKQTTRSTQDRPTTRHRRENIHISGDITDSSLNHYTDSEHRDNERPISRRGMLSRQTPIMEDRPYTQQNANRPVTGKLMRPPSASAFPSRTGVIPGTASRLATAMMQQPLNRIGTAMSLAGAQVNVVDRPITQQGLSGLRPGTRGPQMRQVQDKRYFEGLLQMKIRELSQEIERLSKEIENQSREQSTFLIYDKKVKEMAAELTDLQGQLADYNLIVDKVNTDTEKTEVDAECQELKLQNDEAMVQLEHLFSQRQQKQAQIQQLEKEIEQEKNMTDNLLAAMSPPLREHYSELQQSNSQLQKQMEVLQQELDNLSGKKSVLEDQLSLSQVKQEAVRLHHKLREAEEKRESHIEEERTRATPAQEREQLLQRVKDDNAEMGTMERQITEIREVIRKKQEELEHIEQDLDESQSERHQKYRELQSREQEMSRIGQLESDIVMALQQISRNLAHSGHLPNVDDFATLKDNLAFKEGELEKSKKTVDGLSKEQLQLQQNLQKVEALEEKIKIEMEALKQKMASMQQEMGTLSDLDLLRDQAQEKRTMLDEESKVLTELKGPAQLALMEAQMKHDQIQKRLNENETYAQLSNLERKLAQLEQNNFAIQEFIKSKKSETDYEPLKEKVYKLSQDYNTSLKENIRKGGVA</sequence>
<feature type="region of interest" description="Disordered" evidence="2">
    <location>
        <begin position="347"/>
        <end position="368"/>
    </location>
</feature>
<feature type="coiled-coil region" evidence="1">
    <location>
        <begin position="471"/>
        <end position="550"/>
    </location>
</feature>
<dbReference type="Proteomes" id="UP001233999">
    <property type="component" value="Unassembled WGS sequence"/>
</dbReference>
<feature type="coiled-coil region" evidence="1">
    <location>
        <begin position="581"/>
        <end position="608"/>
    </location>
</feature>
<accession>A0AAD7ZSW3</accession>
<gene>
    <name evidence="3" type="ORF">L9F63_020111</name>
</gene>
<evidence type="ECO:0008006" key="5">
    <source>
        <dbReference type="Google" id="ProtNLM"/>
    </source>
</evidence>
<comment type="caution">
    <text evidence="3">The sequence shown here is derived from an EMBL/GenBank/DDBJ whole genome shotgun (WGS) entry which is preliminary data.</text>
</comment>
<dbReference type="InterPro" id="IPR029602">
    <property type="entry name" value="IFT74"/>
</dbReference>
<evidence type="ECO:0000256" key="1">
    <source>
        <dbReference type="SAM" id="Coils"/>
    </source>
</evidence>
<dbReference type="PANTHER" id="PTHR31432:SF0">
    <property type="entry name" value="INTRAFLAGELLAR TRANSPORT PROTEIN 74 HOMOLOG"/>
    <property type="match status" value="1"/>
</dbReference>
<dbReference type="EMBL" id="JASPKZ010007182">
    <property type="protein sequence ID" value="KAJ9586249.1"/>
    <property type="molecule type" value="Genomic_DNA"/>
</dbReference>
<keyword evidence="4" id="KW-1185">Reference proteome</keyword>
<feature type="region of interest" description="Disordered" evidence="2">
    <location>
        <begin position="1"/>
        <end position="95"/>
    </location>
</feature>
<dbReference type="GO" id="GO:0030992">
    <property type="term" value="C:intraciliary transport particle B"/>
    <property type="evidence" value="ECO:0007669"/>
    <property type="project" value="InterPro"/>
</dbReference>
<dbReference type="AlphaFoldDB" id="A0AAD7ZSW3"/>
<feature type="compositionally biased region" description="Basic and acidic residues" evidence="2">
    <location>
        <begin position="39"/>
        <end position="50"/>
    </location>
</feature>
<name>A0AAD7ZSW3_DIPPU</name>